<evidence type="ECO:0000313" key="3">
    <source>
        <dbReference type="Proteomes" id="UP000292447"/>
    </source>
</evidence>
<dbReference type="PANTHER" id="PTHR31635">
    <property type="entry name" value="REVERSE TRANSCRIPTASE DOMAIN-CONTAINING PROTEIN-RELATED"/>
    <property type="match status" value="1"/>
</dbReference>
<dbReference type="PANTHER" id="PTHR31635:SF196">
    <property type="entry name" value="REVERSE TRANSCRIPTASE DOMAIN-CONTAINING PROTEIN-RELATED"/>
    <property type="match status" value="1"/>
</dbReference>
<dbReference type="InterPro" id="IPR000477">
    <property type="entry name" value="RT_dom"/>
</dbReference>
<accession>A0A4P6XLH8</accession>
<keyword evidence="2" id="KW-0269">Exonuclease</keyword>
<evidence type="ECO:0000259" key="1">
    <source>
        <dbReference type="PROSITE" id="PS50878"/>
    </source>
</evidence>
<name>A0A4P6XLH8_9ASCO</name>
<organism evidence="2 3">
    <name type="scientific">Metschnikowia aff. pulcherrima</name>
    <dbReference type="NCBI Taxonomy" id="2163413"/>
    <lineage>
        <taxon>Eukaryota</taxon>
        <taxon>Fungi</taxon>
        <taxon>Dikarya</taxon>
        <taxon>Ascomycota</taxon>
        <taxon>Saccharomycotina</taxon>
        <taxon>Pichiomycetes</taxon>
        <taxon>Metschnikowiaceae</taxon>
        <taxon>Metschnikowia</taxon>
    </lineage>
</organism>
<proteinExistence type="predicted"/>
<dbReference type="Proteomes" id="UP000292447">
    <property type="component" value="Chromosome I"/>
</dbReference>
<gene>
    <name evidence="2" type="primary">MPUL0A14650</name>
    <name evidence="2" type="ORF">METSCH_A14650</name>
</gene>
<reference evidence="3" key="1">
    <citation type="submission" date="2019-03" db="EMBL/GenBank/DDBJ databases">
        <title>Snf2 controls pulcherriminic acid biosynthesis and connects pigmentation and antifungal activity of the yeast Metschnikowia pulcherrima.</title>
        <authorList>
            <person name="Gore-Lloyd D."/>
            <person name="Sumann I."/>
            <person name="Brachmann A.O."/>
            <person name="Schneeberger K."/>
            <person name="Ortiz-Merino R.A."/>
            <person name="Moreno-Beltran M."/>
            <person name="Schlaefli M."/>
            <person name="Kirner P."/>
            <person name="Santos Kron A."/>
            <person name="Wolfe K.H."/>
            <person name="Piel J."/>
            <person name="Ahrens C.H."/>
            <person name="Henk D."/>
            <person name="Freimoser F.M."/>
        </authorList>
    </citation>
    <scope>NUCLEOTIDE SEQUENCE [LARGE SCALE GENOMIC DNA]</scope>
    <source>
        <strain evidence="3">APC 1.2</strain>
    </source>
</reference>
<keyword evidence="2" id="KW-0378">Hydrolase</keyword>
<dbReference type="CDD" id="cd01650">
    <property type="entry name" value="RT_nLTR_like"/>
    <property type="match status" value="1"/>
</dbReference>
<dbReference type="GO" id="GO:0004527">
    <property type="term" value="F:exonuclease activity"/>
    <property type="evidence" value="ECO:0007669"/>
    <property type="project" value="UniProtKB-KW"/>
</dbReference>
<dbReference type="EMBL" id="CP034456">
    <property type="protein sequence ID" value="QBM86818.1"/>
    <property type="molecule type" value="Genomic_DNA"/>
</dbReference>
<sequence>MQVSPGLSSKWSIAHVANTVKVISKNIQNIFQPYSLSSLCDHDLLMLQEVKTGQTDSFTNNEHFSSFLCLLPSSRAECRAAVLAKKSLFGLIESNVLANFLSARDTLARVADLLVRVKKTGEVWLVVSVYAPTGQATLARENLWASINKGLDSALFCVRQKHPNVQIVLGGDFNDVMDDTLDNSDGRVTVPSRAALRARQPLADIIATNDLRDCFRELFPNRAHGTNNAGQNCSRRLDRIYVSPSLRLRLYSFGERREANIALTHVTLRATFLLDSECPLQMGRHRFSLRHDILILETVLARIRLSLAGAPFDCLVANAKSILKSASYEAMCRERSGLPPLAPPPPPDLQRFKLFHATQALAFKPLTKKPHVFEIMVSADGRHTATTTNAITRMAWKHWSALYDEKPFDDLGMTKEFFLPWKASVPLSKLDDLDRPFTADELYAALKGSTASLPGEDGLTFAFWQATWEDHGELFAQIANDMMQGHIPKRMSSVIIDLVPKRGTSKSINDLRPLALQNCSLRIICSAINKRLLTVANDLIGPHQFGFLPGRRMDESIAQFRKVVELLREAEPEDGVVELMDIDDAIPPPTLFGAPLRQIALVDFHKAFDLISHLYISKVLLHINLPVGLTTAIMTILRSQTANLWINRMKSHPFPIRVGTLQGNPFSPFLFALALEPLLCGLNNYLRGLSLTQAPLINTRIKLSAFADDLTVFLGLDNDTRVLREALQMFAIFAGCSVNAAKSMVVDMSSHAAGDIHPELQYPWVNYDDATFNYLGYPNKGYDWLTEIHKLVGVVRGSNPQALPPVHRAHAVNTFVYSKIYYRDLHTPMQLADIKQLCALIKSLFPFTLDKTVFNRIENGGYGCLDVRLQLLGKRAKVIHRILFDPPQWFSMLLRCKIQVMLIDVYGVAHDKVRLADGRDIMLVQWWQFLLGWSFNLKRSKKNYRTIPWREYFSTTECAYLDAWFELVMPLHVLDASVKTRAPTMIKDYPEGERKRFNAVSLKRLIETWVPPVDDLPAPLNHQSYSIGLFTSVSKRHQLAVPKPRTSKTITSLAPTAPFDLFWKAQKARIFSLNMPLAYTHAFHLGLDVCFLAQGATCWLCDMPLPNSTRPQTARARHVYFECAVTKKIWSFVGLEGRPTEALLIARVSLDSIKIDKFFFLVNRLLRLGWTQLRESRSGYCLEVDYCGLENVELTMQHMMRHYNKKF</sequence>
<dbReference type="AlphaFoldDB" id="A0A4P6XLH8"/>
<keyword evidence="2" id="KW-0540">Nuclease</keyword>
<protein>
    <submittedName>
        <fullName evidence="2">Exonuclease III</fullName>
    </submittedName>
</protein>
<evidence type="ECO:0000313" key="2">
    <source>
        <dbReference type="EMBL" id="QBM86818.1"/>
    </source>
</evidence>
<dbReference type="SUPFAM" id="SSF56219">
    <property type="entry name" value="DNase I-like"/>
    <property type="match status" value="1"/>
</dbReference>
<keyword evidence="3" id="KW-1185">Reference proteome</keyword>
<feature type="domain" description="Reverse transcriptase" evidence="1">
    <location>
        <begin position="480"/>
        <end position="779"/>
    </location>
</feature>
<dbReference type="Gene3D" id="3.60.10.10">
    <property type="entry name" value="Endonuclease/exonuclease/phosphatase"/>
    <property type="match status" value="1"/>
</dbReference>
<dbReference type="PROSITE" id="PS50878">
    <property type="entry name" value="RT_POL"/>
    <property type="match status" value="1"/>
</dbReference>
<dbReference type="SUPFAM" id="SSF56672">
    <property type="entry name" value="DNA/RNA polymerases"/>
    <property type="match status" value="1"/>
</dbReference>
<dbReference type="InterPro" id="IPR036691">
    <property type="entry name" value="Endo/exonu/phosph_ase_sf"/>
</dbReference>
<dbReference type="InterPro" id="IPR043502">
    <property type="entry name" value="DNA/RNA_pol_sf"/>
</dbReference>
<dbReference type="Pfam" id="PF00078">
    <property type="entry name" value="RVT_1"/>
    <property type="match status" value="1"/>
</dbReference>